<dbReference type="PROSITE" id="PS01129">
    <property type="entry name" value="PSI_RLU"/>
    <property type="match status" value="1"/>
</dbReference>
<dbReference type="EMBL" id="JASVDS010000003">
    <property type="protein sequence ID" value="MDL5033093.1"/>
    <property type="molecule type" value="Genomic_DNA"/>
</dbReference>
<dbReference type="InterPro" id="IPR006224">
    <property type="entry name" value="PsdUridine_synth_RluA-like_CS"/>
</dbReference>
<evidence type="ECO:0000256" key="6">
    <source>
        <dbReference type="ARBA" id="ARBA00040675"/>
    </source>
</evidence>
<dbReference type="Gene3D" id="3.30.2350.10">
    <property type="entry name" value="Pseudouridine synthase"/>
    <property type="match status" value="1"/>
</dbReference>
<dbReference type="PANTHER" id="PTHR21600">
    <property type="entry name" value="MITOCHONDRIAL RNA PSEUDOURIDINE SYNTHASE"/>
    <property type="match status" value="1"/>
</dbReference>
<accession>A0ABT7LJT9</accession>
<dbReference type="InterPro" id="IPR020103">
    <property type="entry name" value="PsdUridine_synth_cat_dom_sf"/>
</dbReference>
<protein>
    <recommendedName>
        <fullName evidence="6">tRNA pseudouridine synthase C</fullName>
        <ecNumber evidence="5">5.4.99.26</ecNumber>
    </recommendedName>
    <alternativeName>
        <fullName evidence="8">tRNA pseudouridine(65) synthase</fullName>
    </alternativeName>
    <alternativeName>
        <fullName evidence="9">tRNA pseudouridylate synthase C</fullName>
    </alternativeName>
    <alternativeName>
        <fullName evidence="7">tRNA-uridine isomerase C</fullName>
    </alternativeName>
</protein>
<proteinExistence type="predicted"/>
<dbReference type="SUPFAM" id="SSF55120">
    <property type="entry name" value="Pseudouridine synthase"/>
    <property type="match status" value="1"/>
</dbReference>
<evidence type="ECO:0000256" key="9">
    <source>
        <dbReference type="ARBA" id="ARBA00043049"/>
    </source>
</evidence>
<evidence type="ECO:0000256" key="2">
    <source>
        <dbReference type="ARBA" id="ARBA00023235"/>
    </source>
</evidence>
<keyword evidence="12" id="KW-1185">Reference proteome</keyword>
<comment type="function">
    <text evidence="4">Responsible for synthesis of pseudouridine from uracil-65 in transfer RNAs.</text>
</comment>
<organism evidence="11 12">
    <name type="scientific">Roseateles subflavus</name>
    <dbReference type="NCBI Taxonomy" id="3053353"/>
    <lineage>
        <taxon>Bacteria</taxon>
        <taxon>Pseudomonadati</taxon>
        <taxon>Pseudomonadota</taxon>
        <taxon>Betaproteobacteria</taxon>
        <taxon>Burkholderiales</taxon>
        <taxon>Sphaerotilaceae</taxon>
        <taxon>Roseateles</taxon>
    </lineage>
</organism>
<evidence type="ECO:0000256" key="5">
    <source>
        <dbReference type="ARBA" id="ARBA00038943"/>
    </source>
</evidence>
<dbReference type="Pfam" id="PF00849">
    <property type="entry name" value="PseudoU_synth_2"/>
    <property type="match status" value="1"/>
</dbReference>
<dbReference type="RefSeq" id="WP_285983146.1">
    <property type="nucleotide sequence ID" value="NZ_JASVDS010000003.1"/>
</dbReference>
<evidence type="ECO:0000313" key="11">
    <source>
        <dbReference type="EMBL" id="MDL5033093.1"/>
    </source>
</evidence>
<evidence type="ECO:0000256" key="7">
    <source>
        <dbReference type="ARBA" id="ARBA00041803"/>
    </source>
</evidence>
<reference evidence="11 12" key="1">
    <citation type="submission" date="2023-06" db="EMBL/GenBank/DDBJ databases">
        <title>Pelomonas sp. APW6 16S ribosomal RNA gene genome sequencing and assembly.</title>
        <authorList>
            <person name="Woo H."/>
        </authorList>
    </citation>
    <scope>NUCLEOTIDE SEQUENCE [LARGE SCALE GENOMIC DNA]</scope>
    <source>
        <strain evidence="11 12">APW6</strain>
    </source>
</reference>
<evidence type="ECO:0000256" key="8">
    <source>
        <dbReference type="ARBA" id="ARBA00041975"/>
    </source>
</evidence>
<evidence type="ECO:0000313" key="12">
    <source>
        <dbReference type="Proteomes" id="UP001238603"/>
    </source>
</evidence>
<comment type="catalytic activity">
    <reaction evidence="3">
        <text>uridine(65) in tRNA = pseudouridine(65) in tRNA</text>
        <dbReference type="Rhea" id="RHEA:42536"/>
        <dbReference type="Rhea" id="RHEA-COMP:10103"/>
        <dbReference type="Rhea" id="RHEA-COMP:10104"/>
        <dbReference type="ChEBI" id="CHEBI:65314"/>
        <dbReference type="ChEBI" id="CHEBI:65315"/>
        <dbReference type="EC" id="5.4.99.26"/>
    </reaction>
</comment>
<gene>
    <name evidence="11" type="ORF">QRD43_14355</name>
</gene>
<keyword evidence="2" id="KW-0413">Isomerase</keyword>
<dbReference type="PANTHER" id="PTHR21600:SF56">
    <property type="entry name" value="TRNA PSEUDOURIDINE SYNTHASE C"/>
    <property type="match status" value="1"/>
</dbReference>
<dbReference type="InterPro" id="IPR050188">
    <property type="entry name" value="RluA_PseudoU_synthase"/>
</dbReference>
<evidence type="ECO:0000256" key="3">
    <source>
        <dbReference type="ARBA" id="ARBA00036607"/>
    </source>
</evidence>
<dbReference type="Proteomes" id="UP001238603">
    <property type="component" value="Unassembled WGS sequence"/>
</dbReference>
<keyword evidence="1" id="KW-0819">tRNA processing</keyword>
<sequence length="265" mass="29824">MSEPSPDATAASSAPAPLPLRYLDDHLAIIDKPAGLLVHRTALDAHEERFALQMLRDQLGRPVWPAHRLDKGTSGLLVFALDADTASRLGQSFEQGEPRKRYLALVRGWPQDAGVIDHPLARDPERPSQGQVLLDSRTDYRCLARVAWPFSVDGRFPESRYALVEAAPHSGRRHQIRRHFKHIAHPLVGDATHGKGAHNRAVAEFLGLQRLWLHAWTLALRHPQTGEELTLQAPPGPEWADLLKRGDWRWQEDAEQVRIALFNRS</sequence>
<name>A0ABT7LJT9_9BURK</name>
<dbReference type="InterPro" id="IPR006145">
    <property type="entry name" value="PsdUridine_synth_RsuA/RluA"/>
</dbReference>
<dbReference type="EC" id="5.4.99.26" evidence="5"/>
<evidence type="ECO:0000256" key="4">
    <source>
        <dbReference type="ARBA" id="ARBA00037670"/>
    </source>
</evidence>
<feature type="domain" description="Pseudouridine synthase RsuA/RluA-like" evidence="10">
    <location>
        <begin position="26"/>
        <end position="182"/>
    </location>
</feature>
<evidence type="ECO:0000259" key="10">
    <source>
        <dbReference type="Pfam" id="PF00849"/>
    </source>
</evidence>
<evidence type="ECO:0000256" key="1">
    <source>
        <dbReference type="ARBA" id="ARBA00022694"/>
    </source>
</evidence>
<comment type="caution">
    <text evidence="11">The sequence shown here is derived from an EMBL/GenBank/DDBJ whole genome shotgun (WGS) entry which is preliminary data.</text>
</comment>